<keyword evidence="5" id="KW-1185">Reference proteome</keyword>
<dbReference type="InterPro" id="IPR016161">
    <property type="entry name" value="Ald_DH/histidinol_DH"/>
</dbReference>
<evidence type="ECO:0000256" key="2">
    <source>
        <dbReference type="ARBA" id="ARBA00023002"/>
    </source>
</evidence>
<evidence type="ECO:0000256" key="1">
    <source>
        <dbReference type="ARBA" id="ARBA00009986"/>
    </source>
</evidence>
<dbReference type="PATRIC" id="fig|386415.7.peg.1123"/>
<dbReference type="RefSeq" id="WP_011722094.1">
    <property type="nucleotide sequence ID" value="NC_008593.1"/>
</dbReference>
<comment type="similarity">
    <text evidence="1">Belongs to the aldehyde dehydrogenase family.</text>
</comment>
<dbReference type="Gene3D" id="3.40.605.10">
    <property type="entry name" value="Aldehyde Dehydrogenase, Chain A, domain 1"/>
    <property type="match status" value="1"/>
</dbReference>
<dbReference type="Pfam" id="PF00171">
    <property type="entry name" value="Aldedh"/>
    <property type="match status" value="1"/>
</dbReference>
<dbReference type="PANTHER" id="PTHR43570:SF16">
    <property type="entry name" value="ALDEHYDE DEHYDROGENASE TYPE III, ISOFORM Q"/>
    <property type="match status" value="1"/>
</dbReference>
<dbReference type="SUPFAM" id="SSF53720">
    <property type="entry name" value="ALDH-like"/>
    <property type="match status" value="1"/>
</dbReference>
<evidence type="ECO:0000313" key="5">
    <source>
        <dbReference type="Proteomes" id="UP000008220"/>
    </source>
</evidence>
<feature type="domain" description="Aldehyde dehydrogenase" evidence="3">
    <location>
        <begin position="2"/>
        <end position="79"/>
    </location>
</feature>
<dbReference type="InterPro" id="IPR015590">
    <property type="entry name" value="Aldehyde_DH_dom"/>
</dbReference>
<dbReference type="KEGG" id="cno:NT01CX_2019"/>
<sequence length="80" mass="9228">MSPWNYPFQLSIMPLIGAISTENCVILKPSEYSIETSKVLENIIKSTFGEEYTNIILGDIEINEQILEEKFDFIFFICSK</sequence>
<dbReference type="AlphaFoldDB" id="A0Q0E0"/>
<gene>
    <name evidence="4" type="ordered locus">NT01CX_2019</name>
</gene>
<dbReference type="Proteomes" id="UP000008220">
    <property type="component" value="Chromosome"/>
</dbReference>
<keyword evidence="2" id="KW-0560">Oxidoreductase</keyword>
<protein>
    <recommendedName>
        <fullName evidence="3">Aldehyde dehydrogenase domain-containing protein</fullName>
    </recommendedName>
</protein>
<dbReference type="STRING" id="386415.NT01CX_2019"/>
<dbReference type="EMBL" id="CP000382">
    <property type="protein sequence ID" value="ABK60398.1"/>
    <property type="molecule type" value="Genomic_DNA"/>
</dbReference>
<proteinExistence type="inferred from homology"/>
<dbReference type="GO" id="GO:0006081">
    <property type="term" value="P:aldehyde metabolic process"/>
    <property type="evidence" value="ECO:0007669"/>
    <property type="project" value="InterPro"/>
</dbReference>
<name>A0Q0E0_CLONN</name>
<evidence type="ECO:0000259" key="3">
    <source>
        <dbReference type="Pfam" id="PF00171"/>
    </source>
</evidence>
<dbReference type="InterPro" id="IPR016162">
    <property type="entry name" value="Ald_DH_N"/>
</dbReference>
<dbReference type="GO" id="GO:0005737">
    <property type="term" value="C:cytoplasm"/>
    <property type="evidence" value="ECO:0007669"/>
    <property type="project" value="TreeGrafter"/>
</dbReference>
<dbReference type="HOGENOM" id="CLU_2583546_0_0_9"/>
<accession>A0Q0E0</accession>
<dbReference type="InterPro" id="IPR012394">
    <property type="entry name" value="Aldehyde_DH_NAD(P)"/>
</dbReference>
<reference evidence="4 5" key="1">
    <citation type="journal article" date="2006" name="Nat. Biotechnol.">
        <title>The genome and transcriptomes of the anti-tumor agent Clostridium novyi-NT.</title>
        <authorList>
            <person name="Bettegowda C."/>
            <person name="Huang X."/>
            <person name="Lin J."/>
            <person name="Cheong I."/>
            <person name="Kohli M."/>
            <person name="Szabo S.A."/>
            <person name="Zhang X."/>
            <person name="Diaz L.A. Jr."/>
            <person name="Velculescu V.E."/>
            <person name="Parmigiani G."/>
            <person name="Kinzler K.W."/>
            <person name="Vogelstein B."/>
            <person name="Zhou S."/>
        </authorList>
    </citation>
    <scope>NUCLEOTIDE SEQUENCE [LARGE SCALE GENOMIC DNA]</scope>
    <source>
        <strain evidence="4 5">NT</strain>
    </source>
</reference>
<dbReference type="eggNOG" id="COG1012">
    <property type="taxonomic scope" value="Bacteria"/>
</dbReference>
<dbReference type="PANTHER" id="PTHR43570">
    <property type="entry name" value="ALDEHYDE DEHYDROGENASE"/>
    <property type="match status" value="1"/>
</dbReference>
<dbReference type="GO" id="GO:0004029">
    <property type="term" value="F:aldehyde dehydrogenase (NAD+) activity"/>
    <property type="evidence" value="ECO:0007669"/>
    <property type="project" value="TreeGrafter"/>
</dbReference>
<organism evidence="4 5">
    <name type="scientific">Clostridium novyi (strain NT)</name>
    <dbReference type="NCBI Taxonomy" id="386415"/>
    <lineage>
        <taxon>Bacteria</taxon>
        <taxon>Bacillati</taxon>
        <taxon>Bacillota</taxon>
        <taxon>Clostridia</taxon>
        <taxon>Eubacteriales</taxon>
        <taxon>Clostridiaceae</taxon>
        <taxon>Clostridium</taxon>
    </lineage>
</organism>
<evidence type="ECO:0000313" key="4">
    <source>
        <dbReference type="EMBL" id="ABK60398.1"/>
    </source>
</evidence>